<keyword evidence="3" id="KW-1185">Reference proteome</keyword>
<dbReference type="Proteomes" id="UP001321473">
    <property type="component" value="Unassembled WGS sequence"/>
</dbReference>
<name>A0AAQ4ECV2_AMBAM</name>
<evidence type="ECO:0000256" key="1">
    <source>
        <dbReference type="SAM" id="MobiDB-lite"/>
    </source>
</evidence>
<dbReference type="AlphaFoldDB" id="A0AAQ4ECV2"/>
<feature type="region of interest" description="Disordered" evidence="1">
    <location>
        <begin position="148"/>
        <end position="194"/>
    </location>
</feature>
<evidence type="ECO:0000313" key="3">
    <source>
        <dbReference type="Proteomes" id="UP001321473"/>
    </source>
</evidence>
<accession>A0AAQ4ECV2</accession>
<organism evidence="2 3">
    <name type="scientific">Amblyomma americanum</name>
    <name type="common">Lone star tick</name>
    <dbReference type="NCBI Taxonomy" id="6943"/>
    <lineage>
        <taxon>Eukaryota</taxon>
        <taxon>Metazoa</taxon>
        <taxon>Ecdysozoa</taxon>
        <taxon>Arthropoda</taxon>
        <taxon>Chelicerata</taxon>
        <taxon>Arachnida</taxon>
        <taxon>Acari</taxon>
        <taxon>Parasitiformes</taxon>
        <taxon>Ixodida</taxon>
        <taxon>Ixodoidea</taxon>
        <taxon>Ixodidae</taxon>
        <taxon>Amblyomminae</taxon>
        <taxon>Amblyomma</taxon>
    </lineage>
</organism>
<protein>
    <submittedName>
        <fullName evidence="2">Uncharacterized protein</fullName>
    </submittedName>
</protein>
<feature type="region of interest" description="Disordered" evidence="1">
    <location>
        <begin position="1"/>
        <end position="121"/>
    </location>
</feature>
<evidence type="ECO:0000313" key="2">
    <source>
        <dbReference type="EMBL" id="KAK8772413.1"/>
    </source>
</evidence>
<feature type="compositionally biased region" description="Low complexity" evidence="1">
    <location>
        <begin position="158"/>
        <end position="174"/>
    </location>
</feature>
<proteinExistence type="predicted"/>
<feature type="compositionally biased region" description="Pro residues" evidence="1">
    <location>
        <begin position="101"/>
        <end position="111"/>
    </location>
</feature>
<reference evidence="2 3" key="1">
    <citation type="journal article" date="2023" name="Arcadia Sci">
        <title>De novo assembly of a long-read Amblyomma americanum tick genome.</title>
        <authorList>
            <person name="Chou S."/>
            <person name="Poskanzer K.E."/>
            <person name="Rollins M."/>
            <person name="Thuy-Boun P.S."/>
        </authorList>
    </citation>
    <scope>NUCLEOTIDE SEQUENCE [LARGE SCALE GENOMIC DNA]</scope>
    <source>
        <strain evidence="2">F_SG_1</strain>
        <tissue evidence="2">Salivary glands</tissue>
    </source>
</reference>
<dbReference type="EMBL" id="JARKHS020018338">
    <property type="protein sequence ID" value="KAK8772413.1"/>
    <property type="molecule type" value="Genomic_DNA"/>
</dbReference>
<sequence length="237" mass="25823">MPEEEEMPSSPVQEGVFDNSPAALMEPFISPPFAPPSPYQVPPAGFGDPPEPTPSVWSQQLDVNLGLLPPLQSPPPQQQARTPYQVLLSPQTEMQRQRPPVARPMPTPSPAPTVQSSSAEPSLMSPLYNLHMSPPAWCTGIDEIPIGSQLGPLCAQGSESRPSSRLSSSSQSLSVHTPLPSFIGSPGMELDHTEPQLQPLVEWELRTKRFTTPPSPSMYLNTKQERQAKPLYSCECP</sequence>
<feature type="compositionally biased region" description="Pro residues" evidence="1">
    <location>
        <begin position="29"/>
        <end position="41"/>
    </location>
</feature>
<gene>
    <name evidence="2" type="ORF">V5799_024345</name>
</gene>
<comment type="caution">
    <text evidence="2">The sequence shown here is derived from an EMBL/GenBank/DDBJ whole genome shotgun (WGS) entry which is preliminary data.</text>
</comment>